<dbReference type="EMBL" id="ML179534">
    <property type="protein sequence ID" value="THU85712.1"/>
    <property type="molecule type" value="Genomic_DNA"/>
</dbReference>
<dbReference type="GO" id="GO:0008270">
    <property type="term" value="F:zinc ion binding"/>
    <property type="evidence" value="ECO:0007669"/>
    <property type="project" value="UniProtKB-KW"/>
</dbReference>
<feature type="region of interest" description="Disordered" evidence="2">
    <location>
        <begin position="116"/>
        <end position="175"/>
    </location>
</feature>
<gene>
    <name evidence="4" type="ORF">K435DRAFT_869034</name>
</gene>
<dbReference type="PROSITE" id="PS50157">
    <property type="entry name" value="ZINC_FINGER_C2H2_2"/>
    <property type="match status" value="1"/>
</dbReference>
<feature type="compositionally biased region" description="Low complexity" evidence="2">
    <location>
        <begin position="140"/>
        <end position="155"/>
    </location>
</feature>
<accession>A0A4S8LA88</accession>
<feature type="compositionally biased region" description="Basic and acidic residues" evidence="2">
    <location>
        <begin position="333"/>
        <end position="342"/>
    </location>
</feature>
<feature type="region of interest" description="Disordered" evidence="2">
    <location>
        <begin position="245"/>
        <end position="389"/>
    </location>
</feature>
<evidence type="ECO:0000313" key="4">
    <source>
        <dbReference type="EMBL" id="THU85712.1"/>
    </source>
</evidence>
<evidence type="ECO:0000313" key="5">
    <source>
        <dbReference type="Proteomes" id="UP000297245"/>
    </source>
</evidence>
<keyword evidence="1" id="KW-0863">Zinc-finger</keyword>
<feature type="compositionally biased region" description="Acidic residues" evidence="2">
    <location>
        <begin position="15"/>
        <end position="29"/>
    </location>
</feature>
<dbReference type="AlphaFoldDB" id="A0A4S8LA88"/>
<dbReference type="Proteomes" id="UP000297245">
    <property type="component" value="Unassembled WGS sequence"/>
</dbReference>
<proteinExistence type="predicted"/>
<organism evidence="4 5">
    <name type="scientific">Dendrothele bispora (strain CBS 962.96)</name>
    <dbReference type="NCBI Taxonomy" id="1314807"/>
    <lineage>
        <taxon>Eukaryota</taxon>
        <taxon>Fungi</taxon>
        <taxon>Dikarya</taxon>
        <taxon>Basidiomycota</taxon>
        <taxon>Agaricomycotina</taxon>
        <taxon>Agaricomycetes</taxon>
        <taxon>Agaricomycetidae</taxon>
        <taxon>Agaricales</taxon>
        <taxon>Agaricales incertae sedis</taxon>
        <taxon>Dendrothele</taxon>
    </lineage>
</organism>
<protein>
    <recommendedName>
        <fullName evidence="3">C2H2-type domain-containing protein</fullName>
    </recommendedName>
</protein>
<feature type="region of interest" description="Disordered" evidence="2">
    <location>
        <begin position="74"/>
        <end position="100"/>
    </location>
</feature>
<feature type="region of interest" description="Disordered" evidence="2">
    <location>
        <begin position="192"/>
        <end position="229"/>
    </location>
</feature>
<dbReference type="Gene3D" id="3.30.160.60">
    <property type="entry name" value="Classic Zinc Finger"/>
    <property type="match status" value="1"/>
</dbReference>
<dbReference type="OrthoDB" id="654211at2759"/>
<keyword evidence="5" id="KW-1185">Reference proteome</keyword>
<keyword evidence="1" id="KW-0862">Zinc</keyword>
<evidence type="ECO:0000256" key="2">
    <source>
        <dbReference type="SAM" id="MobiDB-lite"/>
    </source>
</evidence>
<dbReference type="InterPro" id="IPR013087">
    <property type="entry name" value="Znf_C2H2_type"/>
</dbReference>
<feature type="domain" description="C2H2-type" evidence="3">
    <location>
        <begin position="397"/>
        <end position="429"/>
    </location>
</feature>
<name>A0A4S8LA88_DENBC</name>
<evidence type="ECO:0000256" key="1">
    <source>
        <dbReference type="PROSITE-ProRule" id="PRU00042"/>
    </source>
</evidence>
<sequence length="483" mass="53774">MKVSALRHNTHTDREESETDELDSDEYETEVAPWPKGVVEPCPSPAQDPHVYLWETSSGKSRRLKVESIPVVPREESGYGGRKKELFADNPIGVPEMPEDISSDEEDFMAKTYPNYVRSSSRSGSPVSPCSAPGTVKQNLSASSSLSSYRLRSVSDASFGDGRPSARGFTYESSNNPYQYIARQQLASGYNKYNSESQYKYRPDNPPWHRSHGPRLSQDTNDEDNAIAESVAQQYLTAQVFADPSEEMSLKARGKRKQVDSVDSDKGVPSKRMSKLRLETDSHGRFITPSNSVVDRYGESNLSPVSPSDDRGGDRIYPKLQRRATTPSVHSPLNHEHGDSRKPRLSPSVTPKRIMIDSDSEDDREWDPTDDSVGVGVGSGTSVRGAAANKKRKVNRYPCPVPNCRETFTRRNDVRRHVKNAAVHRDQPEALAILGEVTGDASTRCKYCGTDLSRADARMRHERASACGKRTTQKMKESTTIRI</sequence>
<feature type="region of interest" description="Disordered" evidence="2">
    <location>
        <begin position="1"/>
        <end position="50"/>
    </location>
</feature>
<feature type="compositionally biased region" description="Basic and acidic residues" evidence="2">
    <location>
        <begin position="257"/>
        <end position="268"/>
    </location>
</feature>
<feature type="compositionally biased region" description="Basic and acidic residues" evidence="2">
    <location>
        <begin position="308"/>
        <end position="317"/>
    </location>
</feature>
<evidence type="ECO:0000259" key="3">
    <source>
        <dbReference type="PROSITE" id="PS50157"/>
    </source>
</evidence>
<feature type="compositionally biased region" description="Acidic residues" evidence="2">
    <location>
        <begin position="358"/>
        <end position="370"/>
    </location>
</feature>
<reference evidence="4 5" key="1">
    <citation type="journal article" date="2019" name="Nat. Ecol. Evol.">
        <title>Megaphylogeny resolves global patterns of mushroom evolution.</title>
        <authorList>
            <person name="Varga T."/>
            <person name="Krizsan K."/>
            <person name="Foldi C."/>
            <person name="Dima B."/>
            <person name="Sanchez-Garcia M."/>
            <person name="Sanchez-Ramirez S."/>
            <person name="Szollosi G.J."/>
            <person name="Szarkandi J.G."/>
            <person name="Papp V."/>
            <person name="Albert L."/>
            <person name="Andreopoulos W."/>
            <person name="Angelini C."/>
            <person name="Antonin V."/>
            <person name="Barry K.W."/>
            <person name="Bougher N.L."/>
            <person name="Buchanan P."/>
            <person name="Buyck B."/>
            <person name="Bense V."/>
            <person name="Catcheside P."/>
            <person name="Chovatia M."/>
            <person name="Cooper J."/>
            <person name="Damon W."/>
            <person name="Desjardin D."/>
            <person name="Finy P."/>
            <person name="Geml J."/>
            <person name="Haridas S."/>
            <person name="Hughes K."/>
            <person name="Justo A."/>
            <person name="Karasinski D."/>
            <person name="Kautmanova I."/>
            <person name="Kiss B."/>
            <person name="Kocsube S."/>
            <person name="Kotiranta H."/>
            <person name="LaButti K.M."/>
            <person name="Lechner B.E."/>
            <person name="Liimatainen K."/>
            <person name="Lipzen A."/>
            <person name="Lukacs Z."/>
            <person name="Mihaltcheva S."/>
            <person name="Morgado L.N."/>
            <person name="Niskanen T."/>
            <person name="Noordeloos M.E."/>
            <person name="Ohm R.A."/>
            <person name="Ortiz-Santana B."/>
            <person name="Ovrebo C."/>
            <person name="Racz N."/>
            <person name="Riley R."/>
            <person name="Savchenko A."/>
            <person name="Shiryaev A."/>
            <person name="Soop K."/>
            <person name="Spirin V."/>
            <person name="Szebenyi C."/>
            <person name="Tomsovsky M."/>
            <person name="Tulloss R.E."/>
            <person name="Uehling J."/>
            <person name="Grigoriev I.V."/>
            <person name="Vagvolgyi C."/>
            <person name="Papp T."/>
            <person name="Martin F.M."/>
            <person name="Miettinen O."/>
            <person name="Hibbett D.S."/>
            <person name="Nagy L.G."/>
        </authorList>
    </citation>
    <scope>NUCLEOTIDE SEQUENCE [LARGE SCALE GENOMIC DNA]</scope>
    <source>
        <strain evidence="4 5">CBS 962.96</strain>
    </source>
</reference>
<keyword evidence="1" id="KW-0479">Metal-binding</keyword>
<feature type="compositionally biased region" description="Basic and acidic residues" evidence="2">
    <location>
        <begin position="74"/>
        <end position="87"/>
    </location>
</feature>
<feature type="compositionally biased region" description="Low complexity" evidence="2">
    <location>
        <begin position="117"/>
        <end position="131"/>
    </location>
</feature>